<dbReference type="SUPFAM" id="SSF46785">
    <property type="entry name" value="Winged helix' DNA-binding domain"/>
    <property type="match status" value="1"/>
</dbReference>
<evidence type="ECO:0000313" key="9">
    <source>
        <dbReference type="Proteomes" id="UP000619512"/>
    </source>
</evidence>
<accession>A0A4P7BDQ0</accession>
<evidence type="ECO:0000313" key="6">
    <source>
        <dbReference type="EMBL" id="GGY76323.1"/>
    </source>
</evidence>
<keyword evidence="8" id="KW-1185">Reference proteome</keyword>
<dbReference type="SUPFAM" id="SSF53850">
    <property type="entry name" value="Periplasmic binding protein-like II"/>
    <property type="match status" value="1"/>
</dbReference>
<evidence type="ECO:0000256" key="2">
    <source>
        <dbReference type="ARBA" id="ARBA00023015"/>
    </source>
</evidence>
<keyword evidence="2" id="KW-0805">Transcription regulation</keyword>
<evidence type="ECO:0000256" key="4">
    <source>
        <dbReference type="ARBA" id="ARBA00023163"/>
    </source>
</evidence>
<dbReference type="GO" id="GO:0003700">
    <property type="term" value="F:DNA-binding transcription factor activity"/>
    <property type="evidence" value="ECO:0007669"/>
    <property type="project" value="InterPro"/>
</dbReference>
<evidence type="ECO:0000256" key="1">
    <source>
        <dbReference type="ARBA" id="ARBA00009437"/>
    </source>
</evidence>
<keyword evidence="4" id="KW-0804">Transcription</keyword>
<dbReference type="AlphaFoldDB" id="A0A4P7BDQ0"/>
<evidence type="ECO:0000313" key="7">
    <source>
        <dbReference type="EMBL" id="QBQ36293.1"/>
    </source>
</evidence>
<dbReference type="InterPro" id="IPR005119">
    <property type="entry name" value="LysR_subst-bd"/>
</dbReference>
<dbReference type="Proteomes" id="UP000294359">
    <property type="component" value="Chromosome"/>
</dbReference>
<dbReference type="Pfam" id="PF00126">
    <property type="entry name" value="HTH_1"/>
    <property type="match status" value="1"/>
</dbReference>
<dbReference type="PRINTS" id="PR00039">
    <property type="entry name" value="HTHLYSR"/>
</dbReference>
<proteinExistence type="inferred from homology"/>
<dbReference type="InterPro" id="IPR036388">
    <property type="entry name" value="WH-like_DNA-bd_sf"/>
</dbReference>
<gene>
    <name evidence="7" type="ORF">E1742_09080</name>
    <name evidence="6" type="ORF">GCM10007388_06220</name>
</gene>
<dbReference type="InterPro" id="IPR000847">
    <property type="entry name" value="LysR_HTH_N"/>
</dbReference>
<dbReference type="Proteomes" id="UP000619512">
    <property type="component" value="Unassembled WGS sequence"/>
</dbReference>
<dbReference type="Pfam" id="PF03466">
    <property type="entry name" value="LysR_substrate"/>
    <property type="match status" value="1"/>
</dbReference>
<feature type="domain" description="HTH lysR-type" evidence="5">
    <location>
        <begin position="3"/>
        <end position="60"/>
    </location>
</feature>
<evidence type="ECO:0000256" key="3">
    <source>
        <dbReference type="ARBA" id="ARBA00023125"/>
    </source>
</evidence>
<reference evidence="6" key="1">
    <citation type="journal article" date="2014" name="Int. J. Syst. Evol. Microbiol.">
        <title>Complete genome sequence of Corynebacterium casei LMG S-19264T (=DSM 44701T), isolated from a smear-ripened cheese.</title>
        <authorList>
            <consortium name="US DOE Joint Genome Institute (JGI-PGF)"/>
            <person name="Walter F."/>
            <person name="Albersmeier A."/>
            <person name="Kalinowski J."/>
            <person name="Ruckert C."/>
        </authorList>
    </citation>
    <scope>NUCLEOTIDE SEQUENCE</scope>
    <source>
        <strain evidence="6">KCTC 12344</strain>
    </source>
</reference>
<dbReference type="PANTHER" id="PTHR30346">
    <property type="entry name" value="TRANSCRIPTIONAL DUAL REGULATOR HCAR-RELATED"/>
    <property type="match status" value="1"/>
</dbReference>
<keyword evidence="3" id="KW-0238">DNA-binding</keyword>
<protein>
    <submittedName>
        <fullName evidence="6">LysR family transcriptional regulator</fullName>
    </submittedName>
</protein>
<dbReference type="EMBL" id="BMWW01000001">
    <property type="protein sequence ID" value="GGY76323.1"/>
    <property type="molecule type" value="Genomic_DNA"/>
</dbReference>
<dbReference type="PROSITE" id="PS50931">
    <property type="entry name" value="HTH_LYSR"/>
    <property type="match status" value="1"/>
</dbReference>
<dbReference type="GO" id="GO:0003677">
    <property type="term" value="F:DNA binding"/>
    <property type="evidence" value="ECO:0007669"/>
    <property type="project" value="UniProtKB-KW"/>
</dbReference>
<dbReference type="Gene3D" id="3.40.190.10">
    <property type="entry name" value="Periplasmic binding protein-like II"/>
    <property type="match status" value="2"/>
</dbReference>
<dbReference type="PANTHER" id="PTHR30346:SF17">
    <property type="entry name" value="LYSR FAMILY TRANSCRIPTIONAL REGULATOR"/>
    <property type="match status" value="1"/>
</dbReference>
<reference evidence="7 8" key="2">
    <citation type="submission" date="2019-03" db="EMBL/GenBank/DDBJ databases">
        <title>Draft Genome Sequences of Six Type Strains of the Genus Massilia.</title>
        <authorList>
            <person name="Miess H."/>
            <person name="Frediansyhah A."/>
            <person name="Gross H."/>
        </authorList>
    </citation>
    <scope>NUCLEOTIDE SEQUENCE [LARGE SCALE GENOMIC DNA]</scope>
    <source>
        <strain evidence="7 8">DSM 17505</strain>
    </source>
</reference>
<comment type="similarity">
    <text evidence="1">Belongs to the LysR transcriptional regulatory family.</text>
</comment>
<reference evidence="6" key="3">
    <citation type="submission" date="2022-12" db="EMBL/GenBank/DDBJ databases">
        <authorList>
            <person name="Sun Q."/>
            <person name="Kim S."/>
        </authorList>
    </citation>
    <scope>NUCLEOTIDE SEQUENCE</scope>
    <source>
        <strain evidence="6">KCTC 12344</strain>
    </source>
</reference>
<organism evidence="6 9">
    <name type="scientific">Pseudoduganella plicata</name>
    <dbReference type="NCBI Taxonomy" id="321984"/>
    <lineage>
        <taxon>Bacteria</taxon>
        <taxon>Pseudomonadati</taxon>
        <taxon>Pseudomonadota</taxon>
        <taxon>Betaproteobacteria</taxon>
        <taxon>Burkholderiales</taxon>
        <taxon>Oxalobacteraceae</taxon>
        <taxon>Telluria group</taxon>
        <taxon>Pseudoduganella</taxon>
    </lineage>
</organism>
<dbReference type="InterPro" id="IPR036390">
    <property type="entry name" value="WH_DNA-bd_sf"/>
</dbReference>
<dbReference type="Gene3D" id="1.10.10.10">
    <property type="entry name" value="Winged helix-like DNA-binding domain superfamily/Winged helix DNA-binding domain"/>
    <property type="match status" value="1"/>
</dbReference>
<dbReference type="CDD" id="cd08414">
    <property type="entry name" value="PBP2_LTTR_aromatics_like"/>
    <property type="match status" value="1"/>
</dbReference>
<dbReference type="GO" id="GO:0032993">
    <property type="term" value="C:protein-DNA complex"/>
    <property type="evidence" value="ECO:0007669"/>
    <property type="project" value="TreeGrafter"/>
</dbReference>
<dbReference type="FunFam" id="1.10.10.10:FF:000001">
    <property type="entry name" value="LysR family transcriptional regulator"/>
    <property type="match status" value="1"/>
</dbReference>
<dbReference type="OrthoDB" id="8807047at2"/>
<dbReference type="RefSeq" id="WP_134384577.1">
    <property type="nucleotide sequence ID" value="NZ_BMWW01000001.1"/>
</dbReference>
<evidence type="ECO:0000259" key="5">
    <source>
        <dbReference type="PROSITE" id="PS50931"/>
    </source>
</evidence>
<name>A0A4P7BDQ0_9BURK</name>
<evidence type="ECO:0000313" key="8">
    <source>
        <dbReference type="Proteomes" id="UP000294359"/>
    </source>
</evidence>
<dbReference type="EMBL" id="CP038026">
    <property type="protein sequence ID" value="QBQ36293.1"/>
    <property type="molecule type" value="Genomic_DNA"/>
</dbReference>
<sequence length="308" mass="32854">MRIDTRALELFVAVATCLSFRQAAEGLHMTQPPLSRAIRQLEERLGRRLFERDTQRVALTAAGKALLPRAQKILALLDGALAAVRALEGGSAAPLRLGLTTSVEAGSFRLLTAALPSATLHADTSPRLVAALRAGRLDAAVIALPTRTGDLAVEPLGAQPLLVALPATHALARRRRLALADLADTPLYWFERARQPAFFDHCHAVFARHGFAPRLLREPQDHHVLLAGIAAGQGSALLPASFAALRLSGVVYRPLREGAELAVHLGLALASRPHPASDELRRLARAHLGEAGEMQVKSPLSSSALTPT</sequence>